<evidence type="ECO:0000256" key="1">
    <source>
        <dbReference type="ARBA" id="ARBA00008918"/>
    </source>
</evidence>
<dbReference type="InterPro" id="IPR023393">
    <property type="entry name" value="START-like_dom_sf"/>
</dbReference>
<dbReference type="CDD" id="cd07817">
    <property type="entry name" value="SRPBCC_8"/>
    <property type="match status" value="1"/>
</dbReference>
<dbReference type="Pfam" id="PF11127">
    <property type="entry name" value="YgaP-like_TM"/>
    <property type="match status" value="1"/>
</dbReference>
<organism evidence="5 6">
    <name type="scientific">Flavobacterium beibuense</name>
    <dbReference type="NCBI Taxonomy" id="657326"/>
    <lineage>
        <taxon>Bacteria</taxon>
        <taxon>Pseudomonadati</taxon>
        <taxon>Bacteroidota</taxon>
        <taxon>Flavobacteriia</taxon>
        <taxon>Flavobacteriales</taxon>
        <taxon>Flavobacteriaceae</taxon>
        <taxon>Flavobacterium</taxon>
    </lineage>
</organism>
<proteinExistence type="inferred from homology"/>
<dbReference type="OrthoDB" id="9797595at2"/>
<protein>
    <submittedName>
        <fullName evidence="5">Cyclase/dehydrase</fullName>
    </submittedName>
</protein>
<evidence type="ECO:0000256" key="2">
    <source>
        <dbReference type="SAM" id="MobiDB-lite"/>
    </source>
</evidence>
<dbReference type="PANTHER" id="PTHR33824">
    <property type="entry name" value="POLYKETIDE CYCLASE/DEHYDRASE AND LIPID TRANSPORT SUPERFAMILY PROTEIN"/>
    <property type="match status" value="1"/>
</dbReference>
<feature type="domain" description="Inner membrane protein YgaP-like transmembrane" evidence="4">
    <location>
        <begin position="57"/>
        <end position="115"/>
    </location>
</feature>
<dbReference type="SUPFAM" id="SSF55961">
    <property type="entry name" value="Bet v1-like"/>
    <property type="match status" value="1"/>
</dbReference>
<comment type="similarity">
    <text evidence="1">Belongs to the ribosome association toxin RatA family.</text>
</comment>
<dbReference type="PANTHER" id="PTHR33824:SF7">
    <property type="entry name" value="POLYKETIDE CYCLASE_DEHYDRASE AND LIPID TRANSPORT SUPERFAMILY PROTEIN"/>
    <property type="match status" value="1"/>
</dbReference>
<dbReference type="Proteomes" id="UP000289775">
    <property type="component" value="Unassembled WGS sequence"/>
</dbReference>
<accession>A0A444WJ65</accession>
<dbReference type="Pfam" id="PF03364">
    <property type="entry name" value="Polyketide_cyc"/>
    <property type="match status" value="1"/>
</dbReference>
<evidence type="ECO:0000313" key="6">
    <source>
        <dbReference type="Proteomes" id="UP000289775"/>
    </source>
</evidence>
<dbReference type="RefSeq" id="WP_129749488.1">
    <property type="nucleotide sequence ID" value="NZ_JUIW01000001.1"/>
</dbReference>
<gene>
    <name evidence="5" type="ORF">NU09_0314</name>
</gene>
<reference evidence="5 6" key="1">
    <citation type="submission" date="2014-12" db="EMBL/GenBank/DDBJ databases">
        <title>Genome sequence of Flavobacterium beibuense RSKm HC5.</title>
        <authorList>
            <person name="Kim J.F."/>
            <person name="Song J.Y."/>
            <person name="Kwak M.-J."/>
            <person name="Lee S.-W."/>
        </authorList>
    </citation>
    <scope>NUCLEOTIDE SEQUENCE [LARGE SCALE GENOMIC DNA]</scope>
    <source>
        <strain evidence="5 6">RSKm HC5</strain>
    </source>
</reference>
<dbReference type="InterPro" id="IPR005031">
    <property type="entry name" value="COQ10_START"/>
</dbReference>
<comment type="caution">
    <text evidence="5">The sequence shown here is derived from an EMBL/GenBank/DDBJ whole genome shotgun (WGS) entry which is preliminary data.</text>
</comment>
<feature type="domain" description="Coenzyme Q-binding protein COQ10 START" evidence="3">
    <location>
        <begin position="131"/>
        <end position="242"/>
    </location>
</feature>
<feature type="region of interest" description="Disordered" evidence="2">
    <location>
        <begin position="1"/>
        <end position="32"/>
    </location>
</feature>
<evidence type="ECO:0000259" key="3">
    <source>
        <dbReference type="Pfam" id="PF03364"/>
    </source>
</evidence>
<dbReference type="AlphaFoldDB" id="A0A444WJ65"/>
<dbReference type="Gene3D" id="3.30.530.20">
    <property type="match status" value="1"/>
</dbReference>
<evidence type="ECO:0000313" key="5">
    <source>
        <dbReference type="EMBL" id="RYJ45722.1"/>
    </source>
</evidence>
<feature type="compositionally biased region" description="Polar residues" evidence="2">
    <location>
        <begin position="10"/>
        <end position="21"/>
    </location>
</feature>
<evidence type="ECO:0000259" key="4">
    <source>
        <dbReference type="Pfam" id="PF11127"/>
    </source>
</evidence>
<sequence length="271" mass="29579">MEANVIQPKATATDSKKQNFSKYDPSGTDPNRYAAVSNPKEADEYLHGKKSIIPGLRVNVGTTERLLMIAAGSYLLYRALKKNDDSKVLESMAAGTMLFRGVSGYCPAYDALKGSKMLKSNNISITANLTVDKPAHEVYSAWRTLENLPLFMKHLESVTEVSENVSEWKANIPGGLGSIKWNAEILMDEPNKVLSWQSLPGATINNSGKVKFKDNGASTEIDVTISYHAPLGMPGAGVAKLLNPMFENIVFNDIEGFKSYMESGNAPIPQE</sequence>
<dbReference type="InterPro" id="IPR047137">
    <property type="entry name" value="ORF3"/>
</dbReference>
<dbReference type="InterPro" id="IPR021309">
    <property type="entry name" value="YgaP-like_TM"/>
</dbReference>
<dbReference type="EMBL" id="JUIW01000001">
    <property type="protein sequence ID" value="RYJ45722.1"/>
    <property type="molecule type" value="Genomic_DNA"/>
</dbReference>
<keyword evidence="6" id="KW-1185">Reference proteome</keyword>
<name>A0A444WJ65_9FLAO</name>